<dbReference type="EMBL" id="CATQJL010000001">
    <property type="protein sequence ID" value="CAJ0591647.1"/>
    <property type="molecule type" value="Genomic_DNA"/>
</dbReference>
<organism evidence="2 3">
    <name type="scientific">Cylicocyclus nassatus</name>
    <name type="common">Nematode worm</name>
    <dbReference type="NCBI Taxonomy" id="53992"/>
    <lineage>
        <taxon>Eukaryota</taxon>
        <taxon>Metazoa</taxon>
        <taxon>Ecdysozoa</taxon>
        <taxon>Nematoda</taxon>
        <taxon>Chromadorea</taxon>
        <taxon>Rhabditida</taxon>
        <taxon>Rhabditina</taxon>
        <taxon>Rhabditomorpha</taxon>
        <taxon>Strongyloidea</taxon>
        <taxon>Strongylidae</taxon>
        <taxon>Cylicocyclus</taxon>
    </lineage>
</organism>
<sequence>MWFITKVLFVLSATKMTLSSGVFRYTPSYLHGGYVYYFNPGDRVQCLRACYEESECVFVTYNEGTNHCNLYRQGNSTKSNGYVLTREETDASCTTELASDNISFQKIPHRVNSTKSECNNTARHDVAVIKYYDHFNYRFFLHSSMKEGNWGRSVGNFSLLFSKKTAENCTSVPVFHKANLRRLYFGEAYNTTGYYFYNAYAFADYCTTPKGECLGVQEIQEYVDEKGFFYDEPRREDITDSGLGQTFFIVGKENITKLP</sequence>
<dbReference type="InterPro" id="IPR003609">
    <property type="entry name" value="Pan_app"/>
</dbReference>
<name>A0AA36DT86_CYLNA</name>
<reference evidence="2" key="1">
    <citation type="submission" date="2023-07" db="EMBL/GenBank/DDBJ databases">
        <authorList>
            <consortium name="CYATHOMIX"/>
        </authorList>
    </citation>
    <scope>NUCLEOTIDE SEQUENCE</scope>
    <source>
        <strain evidence="2">N/A</strain>
    </source>
</reference>
<proteinExistence type="predicted"/>
<protein>
    <recommendedName>
        <fullName evidence="1">Apple domain-containing protein</fullName>
    </recommendedName>
</protein>
<keyword evidence="3" id="KW-1185">Reference proteome</keyword>
<evidence type="ECO:0000313" key="2">
    <source>
        <dbReference type="EMBL" id="CAJ0591647.1"/>
    </source>
</evidence>
<dbReference type="AlphaFoldDB" id="A0AA36DT86"/>
<evidence type="ECO:0000313" key="3">
    <source>
        <dbReference type="Proteomes" id="UP001176961"/>
    </source>
</evidence>
<accession>A0AA36DT86</accession>
<feature type="domain" description="Apple" evidence="1">
    <location>
        <begin position="41"/>
        <end position="87"/>
    </location>
</feature>
<dbReference type="Gene3D" id="3.50.4.10">
    <property type="entry name" value="Hepatocyte Growth Factor"/>
    <property type="match status" value="1"/>
</dbReference>
<dbReference type="Proteomes" id="UP001176961">
    <property type="component" value="Unassembled WGS sequence"/>
</dbReference>
<evidence type="ECO:0000259" key="1">
    <source>
        <dbReference type="Pfam" id="PF00024"/>
    </source>
</evidence>
<comment type="caution">
    <text evidence="2">The sequence shown here is derived from an EMBL/GenBank/DDBJ whole genome shotgun (WGS) entry which is preliminary data.</text>
</comment>
<gene>
    <name evidence="2" type="ORF">CYNAS_LOCUS3630</name>
</gene>
<dbReference type="Pfam" id="PF00024">
    <property type="entry name" value="PAN_1"/>
    <property type="match status" value="1"/>
</dbReference>